<dbReference type="SUPFAM" id="SSF49299">
    <property type="entry name" value="PKD domain"/>
    <property type="match status" value="1"/>
</dbReference>
<evidence type="ECO:0000313" key="3">
    <source>
        <dbReference type="Proteomes" id="UP000009049"/>
    </source>
</evidence>
<feature type="compositionally biased region" description="Polar residues" evidence="1">
    <location>
        <begin position="194"/>
        <end position="207"/>
    </location>
</feature>
<organism evidence="2 3">
    <name type="scientific">Robiginitalea biformata (strain ATCC BAA-864 / DSM 15991 / KCTC 12146 / HTCC2501)</name>
    <dbReference type="NCBI Taxonomy" id="313596"/>
    <lineage>
        <taxon>Bacteria</taxon>
        <taxon>Pseudomonadati</taxon>
        <taxon>Bacteroidota</taxon>
        <taxon>Flavobacteriia</taxon>
        <taxon>Flavobacteriales</taxon>
        <taxon>Flavobacteriaceae</taxon>
        <taxon>Robiginitalea</taxon>
    </lineage>
</organism>
<reference evidence="2 3" key="1">
    <citation type="journal article" date="2009" name="J. Bacteriol.">
        <title>Complete genome sequence of Robiginitalea biformata HTCC2501.</title>
        <authorList>
            <person name="Oh H.M."/>
            <person name="Giovannoni S.J."/>
            <person name="Lee K."/>
            <person name="Ferriera S."/>
            <person name="Johnson J."/>
            <person name="Cho J.C."/>
        </authorList>
    </citation>
    <scope>NUCLEOTIDE SEQUENCE [LARGE SCALE GENOMIC DNA]</scope>
    <source>
        <strain evidence="3">ATCC BAA-864 / HTCC2501 / KCTC 12146</strain>
    </source>
</reference>
<feature type="region of interest" description="Disordered" evidence="1">
    <location>
        <begin position="439"/>
        <end position="463"/>
    </location>
</feature>
<dbReference type="InterPro" id="IPR013783">
    <property type="entry name" value="Ig-like_fold"/>
</dbReference>
<dbReference type="Gene3D" id="2.60.40.10">
    <property type="entry name" value="Immunoglobulins"/>
    <property type="match status" value="1"/>
</dbReference>
<dbReference type="Pfam" id="PF17957">
    <property type="entry name" value="Big_7"/>
    <property type="match status" value="1"/>
</dbReference>
<feature type="compositionally biased region" description="Polar residues" evidence="1">
    <location>
        <begin position="224"/>
        <end position="239"/>
    </location>
</feature>
<name>A4CGF7_ROBBH</name>
<dbReference type="Gene3D" id="2.60.120.260">
    <property type="entry name" value="Galactose-binding domain-like"/>
    <property type="match status" value="1"/>
</dbReference>
<dbReference type="Proteomes" id="UP000009049">
    <property type="component" value="Chromosome"/>
</dbReference>
<evidence type="ECO:0000256" key="1">
    <source>
        <dbReference type="SAM" id="MobiDB-lite"/>
    </source>
</evidence>
<dbReference type="InterPro" id="IPR035986">
    <property type="entry name" value="PKD_dom_sf"/>
</dbReference>
<sequence length="787" mass="82921">MSAQCSGATFEEENGIAVIQAENVNLTGAWRQQSGNGSTGNGYITWTGSQSFQTPGTGTIQYTVRINNPGTYRFKWRSRVGEGNSSTEHNDTWLRIQNVNDFYGLRGNSRVYPRGSGKSPAPEGASSNNWFKVYMNSLNWDWRTVTSDFDAHDIYFQVNSPRVITIQLSARSRNHFIDRMVVYKENQYSEAASESLSRAQTICDGSSNPPPPPPPDGGGDDNNAPTVNITNPDNGESFAAGSSVTVQLNANDSDGSIAQHQIFLNGNLVDTDGANYTPYTIQNLASGNYTIRALVTDNDGATDDATVSISVGSAPPPSGGGGDDGGDEDPPASDGAIESLTLVNTANNANIANITNGLTLDKSNLPANLSIRANTSSASIGNINFTLSGPINQSKTEGDDPYYLFGDIGVDPIGRNFPPGTYSITAQAVNGNTLSYNFTITDNGDGDGGGDNPPPPPPSGDSGVVRLVLVNAANNTEIGVLTPGIELNADDLPNSLSIRADTDPVDVGNVLFDLSGPISNTQNEGLAPYYVFGDIGVDPVGRSFPNGNYTVTANPSTGQTLSLSFSIVSGGGSTPPPADDDVTFTLIDANSNQVVRNLTSGTNISSPFDRNIRVTTTASGVESVLMVLNGAQNRTQTENLAPYALFGDNGGNYNANDFPNGSYTLTATFYAGPNASGSVIARETLSFTTSGNNTSGKTSGVLTKTIAYPNPVQGREVNLKFPIPKNNPMEYRLISSGFQVLGTGTMDAQGSDETNVSIQSLEQAPSGIYYLIITDGVITESVKIIKE</sequence>
<feature type="region of interest" description="Disordered" evidence="1">
    <location>
        <begin position="194"/>
        <end position="239"/>
    </location>
</feature>
<feature type="region of interest" description="Disordered" evidence="1">
    <location>
        <begin position="309"/>
        <end position="335"/>
    </location>
</feature>
<dbReference type="eggNOG" id="COG5492">
    <property type="taxonomic scope" value="Bacteria"/>
</dbReference>
<keyword evidence="3" id="KW-1185">Reference proteome</keyword>
<dbReference type="STRING" id="313596.RB2501_03935"/>
<dbReference type="eggNOG" id="COG3291">
    <property type="taxonomic scope" value="Bacteria"/>
</dbReference>
<gene>
    <name evidence="2" type="ordered locus">RB2501_03935</name>
</gene>
<dbReference type="HOGENOM" id="CLU_371647_0_0_10"/>
<dbReference type="AlphaFoldDB" id="A4CGF7"/>
<accession>A4CGF7</accession>
<dbReference type="EMBL" id="CP001712">
    <property type="protein sequence ID" value="EAR16015.1"/>
    <property type="molecule type" value="Genomic_DNA"/>
</dbReference>
<protein>
    <submittedName>
        <fullName evidence="2">Chitinase</fullName>
    </submittedName>
</protein>
<dbReference type="KEGG" id="rbi:RB2501_03935"/>
<evidence type="ECO:0000313" key="2">
    <source>
        <dbReference type="EMBL" id="EAR16015.1"/>
    </source>
</evidence>
<proteinExistence type="predicted"/>